<proteinExistence type="predicted"/>
<reference evidence="3" key="1">
    <citation type="submission" date="2016-10" db="EMBL/GenBank/DDBJ databases">
        <authorList>
            <person name="Varghese N."/>
            <person name="Submissions S."/>
        </authorList>
    </citation>
    <scope>NUCLEOTIDE SEQUENCE [LARGE SCALE GENOMIC DNA]</scope>
    <source>
        <strain evidence="3">DSM 25329</strain>
    </source>
</reference>
<dbReference type="EMBL" id="FNAN01000015">
    <property type="protein sequence ID" value="SDG10735.1"/>
    <property type="molecule type" value="Genomic_DNA"/>
</dbReference>
<dbReference type="Gene3D" id="2.60.120.650">
    <property type="entry name" value="Cupin"/>
    <property type="match status" value="1"/>
</dbReference>
<dbReference type="SMART" id="SM00558">
    <property type="entry name" value="JmjC"/>
    <property type="match status" value="1"/>
</dbReference>
<dbReference type="OrthoDB" id="2942327at2"/>
<dbReference type="RefSeq" id="WP_090155259.1">
    <property type="nucleotide sequence ID" value="NZ_FNAN01000015.1"/>
</dbReference>
<feature type="domain" description="JmjC" evidence="1">
    <location>
        <begin position="93"/>
        <end position="251"/>
    </location>
</feature>
<evidence type="ECO:0000313" key="2">
    <source>
        <dbReference type="EMBL" id="SDG10735.1"/>
    </source>
</evidence>
<evidence type="ECO:0000259" key="1">
    <source>
        <dbReference type="PROSITE" id="PS51184"/>
    </source>
</evidence>
<gene>
    <name evidence="2" type="ORF">SAMN04487996_11567</name>
</gene>
<dbReference type="PANTHER" id="PTHR12461:SF105">
    <property type="entry name" value="HYPOXIA-INDUCIBLE FACTOR 1-ALPHA INHIBITOR"/>
    <property type="match status" value="1"/>
</dbReference>
<accession>A0A1G7RJ86</accession>
<dbReference type="Proteomes" id="UP000198748">
    <property type="component" value="Unassembled WGS sequence"/>
</dbReference>
<dbReference type="PANTHER" id="PTHR12461">
    <property type="entry name" value="HYPOXIA-INDUCIBLE FACTOR 1 ALPHA INHIBITOR-RELATED"/>
    <property type="match status" value="1"/>
</dbReference>
<dbReference type="PROSITE" id="PS51184">
    <property type="entry name" value="JMJC"/>
    <property type="match status" value="1"/>
</dbReference>
<dbReference type="InterPro" id="IPR041667">
    <property type="entry name" value="Cupin_8"/>
</dbReference>
<sequence length="284" mass="33242">MKLVPIEKRTGLTREEFIENYLKPSRPVVFTDLAKDWPAVQKWTFDWLRENHGNLDVPLVDNHIHDADKYFQIAKTMKFGDYLSLIEKGPTDLRIFLFDIFKKIPELADDIRFPTIMDGFLKSYKFVFFGGEGSITNLHYDMDCSNVFLTQFQTRKQVILFSPEESRRLYHHPFTVMSKVNPIDPDYEKFPALEGATGYETILHHGETIFIPSLWWHYIRYVDGGFSLALRANNSIFTAVRGGMNLVRHTFVDKSMTKLLGLDWQHWKEKKAVEKAQELLQKQA</sequence>
<dbReference type="SUPFAM" id="SSF51197">
    <property type="entry name" value="Clavaminate synthase-like"/>
    <property type="match status" value="1"/>
</dbReference>
<name>A0A1G7RJ86_9BACT</name>
<protein>
    <submittedName>
        <fullName evidence="2">Cupin-like domain-containing protein</fullName>
    </submittedName>
</protein>
<organism evidence="2 3">
    <name type="scientific">Dyadobacter soli</name>
    <dbReference type="NCBI Taxonomy" id="659014"/>
    <lineage>
        <taxon>Bacteria</taxon>
        <taxon>Pseudomonadati</taxon>
        <taxon>Bacteroidota</taxon>
        <taxon>Cytophagia</taxon>
        <taxon>Cytophagales</taxon>
        <taxon>Spirosomataceae</taxon>
        <taxon>Dyadobacter</taxon>
    </lineage>
</organism>
<dbReference type="InterPro" id="IPR003347">
    <property type="entry name" value="JmjC_dom"/>
</dbReference>
<dbReference type="STRING" id="659014.SAMN04487996_11567"/>
<evidence type="ECO:0000313" key="3">
    <source>
        <dbReference type="Proteomes" id="UP000198748"/>
    </source>
</evidence>
<dbReference type="Pfam" id="PF13621">
    <property type="entry name" value="Cupin_8"/>
    <property type="match status" value="1"/>
</dbReference>
<keyword evidence="3" id="KW-1185">Reference proteome</keyword>
<dbReference type="AlphaFoldDB" id="A0A1G7RJ86"/>